<sequence>MRTEKQTFRGYEIQVTNNPALWQAAIYRTSPTLPEIDWVALNIRAASVSPAFQEAKQVIDKTLGKGVSHLSRPHKSGSENW</sequence>
<name>A0A1H5GHL4_9BRAD</name>
<protein>
    <submittedName>
        <fullName evidence="1">Uncharacterized protein</fullName>
    </submittedName>
</protein>
<dbReference type="EMBL" id="FNTI01000001">
    <property type="protein sequence ID" value="SEE15159.1"/>
    <property type="molecule type" value="Genomic_DNA"/>
</dbReference>
<evidence type="ECO:0000313" key="2">
    <source>
        <dbReference type="Proteomes" id="UP000183208"/>
    </source>
</evidence>
<dbReference type="Proteomes" id="UP000183208">
    <property type="component" value="Unassembled WGS sequence"/>
</dbReference>
<organism evidence="1 2">
    <name type="scientific">Bradyrhizobium lablabi</name>
    <dbReference type="NCBI Taxonomy" id="722472"/>
    <lineage>
        <taxon>Bacteria</taxon>
        <taxon>Pseudomonadati</taxon>
        <taxon>Pseudomonadota</taxon>
        <taxon>Alphaproteobacteria</taxon>
        <taxon>Hyphomicrobiales</taxon>
        <taxon>Nitrobacteraceae</taxon>
        <taxon>Bradyrhizobium</taxon>
    </lineage>
</organism>
<proteinExistence type="predicted"/>
<evidence type="ECO:0000313" key="1">
    <source>
        <dbReference type="EMBL" id="SEE15159.1"/>
    </source>
</evidence>
<reference evidence="1 2" key="1">
    <citation type="submission" date="2016-10" db="EMBL/GenBank/DDBJ databases">
        <authorList>
            <person name="de Groot N.N."/>
        </authorList>
    </citation>
    <scope>NUCLEOTIDE SEQUENCE [LARGE SCALE GENOMIC DNA]</scope>
    <source>
        <strain evidence="1 2">GAS522</strain>
    </source>
</reference>
<gene>
    <name evidence="1" type="ORF">SAMN05444171_6434</name>
</gene>
<accession>A0A1H5GHL4</accession>
<dbReference type="AlphaFoldDB" id="A0A1H5GHL4"/>